<keyword evidence="7 9" id="KW-1133">Transmembrane helix</keyword>
<dbReference type="InterPro" id="IPR003593">
    <property type="entry name" value="AAA+_ATPase"/>
</dbReference>
<dbReference type="VEuPathDB" id="FungiDB:TSTA_024580"/>
<dbReference type="Pfam" id="PF00005">
    <property type="entry name" value="ABC_tran"/>
    <property type="match status" value="2"/>
</dbReference>
<feature type="transmembrane region" description="Helical" evidence="9">
    <location>
        <begin position="365"/>
        <end position="391"/>
    </location>
</feature>
<evidence type="ECO:0000256" key="9">
    <source>
        <dbReference type="SAM" id="Phobius"/>
    </source>
</evidence>
<dbReference type="InterPro" id="IPR003439">
    <property type="entry name" value="ABC_transporter-like_ATP-bd"/>
</dbReference>
<keyword evidence="4" id="KW-0677">Repeat</keyword>
<keyword evidence="2" id="KW-0813">Transport</keyword>
<evidence type="ECO:0000256" key="4">
    <source>
        <dbReference type="ARBA" id="ARBA00022737"/>
    </source>
</evidence>
<sequence>MRKGFRRVTTKNENIVQDAIFNNASQDYTTSISAPIAKLELICIFVDITIAILILIGSRESIDLSTIFASAVSSIYLLLLALVRQTPYFEIVKVLQTHSATLYTVQWVCIGVTGHALIFEGHGQLLTIATLTRFGIFTALCLFHWTASRVPVQASLNKKIPSSEPSREETASLISRLAFSWVNELVWRSFRATLEASDLYQLRQNQRSKVVSLRFHDIAATTIPLLRRLYRFLKYDLLRQGGWAAVNSVAVFIPPVLIKLILECIESPDRMALSTAWLCIGGLLVAGIIAGIADCQCDWIGHQMAAKLRTILINEIYEKVLRKRMTRQQSESQSSSTSEDHHASDGNIFNLMSMDAEHISLGVWLLYRLLGISGIVGVLCMIALLPLNFLISQRVMAVQARALKASDTRIQAGNEILNNIRTIKYSAWESAFKEQVMEKRRFEMTEMRSRFIWWSINATTFHSLPLIVTIITCFFYTIVWDNPLETSIAFPALAVFGIIRIPLDRLATCVTFVLQARVSLDRVDNFLCERETAKYDQLSKLKTSNDIGFEDATLAWPTEASANVSDDNGAKRGGHIPLNELASGRSFRLKSLDIRFRTEALNVICGPSGSGKSSLLLALLGEMDLIKGQVFLPHCEQTNLDTNNLLETTAYCPQEPWILNRTIRENIIFDFPFDSRRYECVLHAVALLPDIATMDNSDQTLCGENGSRLSGGQKQRVALARALYSPCKYVLLDDCLSAVDSHTANHIFSLAIRGSLMRDRTCILATHHTHLAIPHSDYVVMLDDGTVRGHGTAEELVSIGLIDAGVMESKWDLPSPVSFNINDIDFDVKLFARSSLESISLHEVTPKPEELEENRGYREIKAEGAVSWSVVRSYLGAMGSRWYWVAVLFMFAVQQFASLGTNLWIKEWAFQYDNLKRRTEASTPIQTTGDSETYYVDELHKLDVWYYITMYVILCASYTLITMLRDLITFYGSLKASSTIFERLLDLVLYAKLLFFDSVPLGQITNRFSKDVEVMDQSISGFSISALQLLASMATMIIFISTILPAFLVVAVFICVAYYFVVVVYINGARDLKRIESVQRSPLYQQFSETLAGVISIRAYARTSVFTAQNQELVDRLNQPYLLQWASKEWLTFRANVLSSMISFFTGAFVLWNSRRIEFGSAGLVLTYATNFTENVIWFVQVYAIIQQNLNSVDRIFEYKGIEQEATQPLRRAIYDMPEDWPSQGRIRFFDYTTRYAPGLEPGLKGISFEVRPGERVAVVGRTGAGKSTLTLALIRGLEADSGWIEIDGINISTVTLKQLRQAITLVPQDPELFDGTLRDNLDPLKQYTDEEIRATLHTVLLDDMIMTATKPSTAVSLLDFAADALSRGQRQLLCIARALLRQSRILVLDEATASIDYATDAAIQAGLRASVSNGTTVLTVAHRLQTIADYDKIIVLDAGRIVEQGSVRELLAYHRDGAIFRRMCEESGDLEGIERRPVILLHIVPDEVPPVKDKCVAVDCEYNQSRTLLIRLSADEVLINLYLYQHPRKVDLRRNQVYLRIIGSFVYAITSKLL</sequence>
<dbReference type="PROSITE" id="PS00211">
    <property type="entry name" value="ABC_TRANSPORTER_1"/>
    <property type="match status" value="1"/>
</dbReference>
<feature type="transmembrane region" description="Helical" evidence="9">
    <location>
        <begin position="882"/>
        <end position="905"/>
    </location>
</feature>
<dbReference type="InParanoid" id="B8M4D9"/>
<accession>B8M4D9</accession>
<dbReference type="Gene3D" id="3.40.50.300">
    <property type="entry name" value="P-loop containing nucleotide triphosphate hydrolases"/>
    <property type="match status" value="2"/>
</dbReference>
<feature type="transmembrane region" description="Helical" evidence="9">
    <location>
        <begin position="1019"/>
        <end position="1040"/>
    </location>
</feature>
<keyword evidence="5" id="KW-0547">Nucleotide-binding</keyword>
<evidence type="ECO:0000259" key="11">
    <source>
        <dbReference type="PROSITE" id="PS50929"/>
    </source>
</evidence>
<evidence type="ECO:0000256" key="5">
    <source>
        <dbReference type="ARBA" id="ARBA00022741"/>
    </source>
</evidence>
<feature type="transmembrane region" description="Helical" evidence="9">
    <location>
        <begin position="484"/>
        <end position="503"/>
    </location>
</feature>
<evidence type="ECO:0000259" key="10">
    <source>
        <dbReference type="PROSITE" id="PS50893"/>
    </source>
</evidence>
<evidence type="ECO:0000256" key="2">
    <source>
        <dbReference type="ARBA" id="ARBA00022448"/>
    </source>
</evidence>
<dbReference type="OrthoDB" id="6500128at2759"/>
<feature type="transmembrane region" description="Helical" evidence="9">
    <location>
        <begin position="451"/>
        <end position="478"/>
    </location>
</feature>
<dbReference type="SMART" id="SM00382">
    <property type="entry name" value="AAA"/>
    <property type="match status" value="2"/>
</dbReference>
<dbReference type="HOGENOM" id="CLU_000604_27_6_1"/>
<dbReference type="CDD" id="cd03244">
    <property type="entry name" value="ABCC_MRP_domain2"/>
    <property type="match status" value="1"/>
</dbReference>
<dbReference type="InterPro" id="IPR017871">
    <property type="entry name" value="ABC_transporter-like_CS"/>
</dbReference>
<evidence type="ECO:0000256" key="8">
    <source>
        <dbReference type="ARBA" id="ARBA00023136"/>
    </source>
</evidence>
<dbReference type="GO" id="GO:0005524">
    <property type="term" value="F:ATP binding"/>
    <property type="evidence" value="ECO:0007669"/>
    <property type="project" value="UniProtKB-KW"/>
</dbReference>
<dbReference type="STRING" id="441959.B8M4D9"/>
<dbReference type="CDD" id="cd03250">
    <property type="entry name" value="ABCC_MRP_domain1"/>
    <property type="match status" value="1"/>
</dbReference>
<protein>
    <submittedName>
        <fullName evidence="12">Multidrug resistance protein, putative</fullName>
        <ecNumber evidence="12">1.3.1.74</ecNumber>
    </submittedName>
</protein>
<dbReference type="PROSITE" id="PS50929">
    <property type="entry name" value="ABC_TM1F"/>
    <property type="match status" value="2"/>
</dbReference>
<feature type="transmembrane region" description="Helical" evidence="9">
    <location>
        <begin position="1131"/>
        <end position="1152"/>
    </location>
</feature>
<gene>
    <name evidence="12" type="ORF">TSTA_024580</name>
</gene>
<dbReference type="eggNOG" id="KOG0054">
    <property type="taxonomic scope" value="Eukaryota"/>
</dbReference>
<dbReference type="GO" id="GO:0140359">
    <property type="term" value="F:ABC-type transporter activity"/>
    <property type="evidence" value="ECO:0007669"/>
    <property type="project" value="InterPro"/>
</dbReference>
<evidence type="ECO:0000256" key="7">
    <source>
        <dbReference type="ARBA" id="ARBA00022989"/>
    </source>
</evidence>
<dbReference type="CDD" id="cd18604">
    <property type="entry name" value="ABC_6TM_VMR1_D2_like"/>
    <property type="match status" value="1"/>
</dbReference>
<evidence type="ECO:0000256" key="3">
    <source>
        <dbReference type="ARBA" id="ARBA00022692"/>
    </source>
</evidence>
<dbReference type="GO" id="GO:0032440">
    <property type="term" value="F:2-alkenal reductase [NAD(P)H] activity"/>
    <property type="evidence" value="ECO:0007669"/>
    <property type="project" value="UniProtKB-EC"/>
</dbReference>
<dbReference type="InterPro" id="IPR011527">
    <property type="entry name" value="ABC1_TM_dom"/>
</dbReference>
<dbReference type="SUPFAM" id="SSF52540">
    <property type="entry name" value="P-loop containing nucleoside triphosphate hydrolases"/>
    <property type="match status" value="2"/>
</dbReference>
<dbReference type="EMBL" id="EQ962654">
    <property type="protein sequence ID" value="EED19134.1"/>
    <property type="molecule type" value="Genomic_DNA"/>
</dbReference>
<dbReference type="Gene3D" id="1.20.1560.10">
    <property type="entry name" value="ABC transporter type 1, transmembrane domain"/>
    <property type="match status" value="2"/>
</dbReference>
<dbReference type="PROSITE" id="PS50893">
    <property type="entry name" value="ABC_TRANSPORTER_2"/>
    <property type="match status" value="2"/>
</dbReference>
<name>B8M4D9_TALSN</name>
<dbReference type="Pfam" id="PF00664">
    <property type="entry name" value="ABC_membrane"/>
    <property type="match status" value="2"/>
</dbReference>
<feature type="transmembrane region" description="Helical" evidence="9">
    <location>
        <begin position="39"/>
        <end position="58"/>
    </location>
</feature>
<keyword evidence="3 9" id="KW-0812">Transmembrane</keyword>
<dbReference type="SUPFAM" id="SSF90123">
    <property type="entry name" value="ABC transporter transmembrane region"/>
    <property type="match status" value="2"/>
</dbReference>
<dbReference type="Proteomes" id="UP000001745">
    <property type="component" value="Unassembled WGS sequence"/>
</dbReference>
<feature type="domain" description="ABC transporter" evidence="10">
    <location>
        <begin position="1227"/>
        <end position="1464"/>
    </location>
</feature>
<feature type="transmembrane region" description="Helical" evidence="9">
    <location>
        <begin position="125"/>
        <end position="145"/>
    </location>
</feature>
<dbReference type="GO" id="GO:0016887">
    <property type="term" value="F:ATP hydrolysis activity"/>
    <property type="evidence" value="ECO:0007669"/>
    <property type="project" value="InterPro"/>
</dbReference>
<dbReference type="PANTHER" id="PTHR24223:SF353">
    <property type="entry name" value="ABC TRANSPORTER ATP-BINDING PROTEIN_PERMEASE VMR1-RELATED"/>
    <property type="match status" value="1"/>
</dbReference>
<dbReference type="InterPro" id="IPR027417">
    <property type="entry name" value="P-loop_NTPase"/>
</dbReference>
<dbReference type="FunFam" id="1.20.1560.10:FF:000010">
    <property type="entry name" value="Multidrug resistance-associated ABC transporter"/>
    <property type="match status" value="1"/>
</dbReference>
<dbReference type="FunFam" id="3.40.50.300:FF:000838">
    <property type="entry name" value="ABC multidrug transporter (Eurofung)"/>
    <property type="match status" value="1"/>
</dbReference>
<feature type="transmembrane region" description="Helical" evidence="9">
    <location>
        <begin position="944"/>
        <end position="964"/>
    </location>
</feature>
<evidence type="ECO:0000256" key="6">
    <source>
        <dbReference type="ARBA" id="ARBA00022840"/>
    </source>
</evidence>
<proteinExistence type="predicted"/>
<reference evidence="13" key="1">
    <citation type="journal article" date="2015" name="Genome Announc.">
        <title>Genome sequence of the AIDS-associated pathogen Penicillium marneffei (ATCC18224) and its near taxonomic relative Talaromyces stipitatus (ATCC10500).</title>
        <authorList>
            <person name="Nierman W.C."/>
            <person name="Fedorova-Abrams N.D."/>
            <person name="Andrianopoulos A."/>
        </authorList>
    </citation>
    <scope>NUCLEOTIDE SEQUENCE [LARGE SCALE GENOMIC DNA]</scope>
    <source>
        <strain evidence="13">ATCC 10500 / CBS 375.48 / QM 6759 / NRRL 1006</strain>
    </source>
</reference>
<dbReference type="InterPro" id="IPR050173">
    <property type="entry name" value="ABC_transporter_C-like"/>
</dbReference>
<comment type="subcellular location">
    <subcellularLocation>
        <location evidence="1">Membrane</location>
        <topology evidence="1">Multi-pass membrane protein</topology>
    </subcellularLocation>
</comment>
<feature type="domain" description="ABC transporter" evidence="10">
    <location>
        <begin position="564"/>
        <end position="809"/>
    </location>
</feature>
<dbReference type="RefSeq" id="XP_002479568.1">
    <property type="nucleotide sequence ID" value="XM_002479523.1"/>
</dbReference>
<keyword evidence="8 9" id="KW-0472">Membrane</keyword>
<dbReference type="GO" id="GO:0000329">
    <property type="term" value="C:fungal-type vacuole membrane"/>
    <property type="evidence" value="ECO:0007669"/>
    <property type="project" value="TreeGrafter"/>
</dbReference>
<feature type="transmembrane region" description="Helical" evidence="9">
    <location>
        <begin position="1046"/>
        <end position="1066"/>
    </location>
</feature>
<dbReference type="OMA" id="ATHHTHL"/>
<keyword evidence="13" id="KW-1185">Reference proteome</keyword>
<evidence type="ECO:0000313" key="12">
    <source>
        <dbReference type="EMBL" id="EED19134.1"/>
    </source>
</evidence>
<keyword evidence="12" id="KW-0560">Oxidoreductase</keyword>
<keyword evidence="6" id="KW-0067">ATP-binding</keyword>
<feature type="domain" description="ABC transmembrane type-1" evidence="11">
    <location>
        <begin position="885"/>
        <end position="1188"/>
    </location>
</feature>
<feature type="transmembrane region" description="Helical" evidence="9">
    <location>
        <begin position="274"/>
        <end position="293"/>
    </location>
</feature>
<dbReference type="PANTHER" id="PTHR24223">
    <property type="entry name" value="ATP-BINDING CASSETTE SUB-FAMILY C"/>
    <property type="match status" value="1"/>
</dbReference>
<evidence type="ECO:0000256" key="1">
    <source>
        <dbReference type="ARBA" id="ARBA00004141"/>
    </source>
</evidence>
<evidence type="ECO:0000313" key="13">
    <source>
        <dbReference type="Proteomes" id="UP000001745"/>
    </source>
</evidence>
<feature type="transmembrane region" description="Helical" evidence="9">
    <location>
        <begin position="64"/>
        <end position="83"/>
    </location>
</feature>
<dbReference type="InterPro" id="IPR036640">
    <property type="entry name" value="ABC1_TM_sf"/>
</dbReference>
<dbReference type="CDD" id="cd18596">
    <property type="entry name" value="ABC_6TM_VMR1_D1_like"/>
    <property type="match status" value="1"/>
</dbReference>
<feature type="domain" description="ABC transmembrane type-1" evidence="11">
    <location>
        <begin position="244"/>
        <end position="515"/>
    </location>
</feature>
<feature type="transmembrane region" description="Helical" evidence="9">
    <location>
        <begin position="242"/>
        <end position="262"/>
    </location>
</feature>
<organism evidence="12 13">
    <name type="scientific">Talaromyces stipitatus (strain ATCC 10500 / CBS 375.48 / QM 6759 / NRRL 1006)</name>
    <name type="common">Penicillium stipitatum</name>
    <dbReference type="NCBI Taxonomy" id="441959"/>
    <lineage>
        <taxon>Eukaryota</taxon>
        <taxon>Fungi</taxon>
        <taxon>Dikarya</taxon>
        <taxon>Ascomycota</taxon>
        <taxon>Pezizomycotina</taxon>
        <taxon>Eurotiomycetes</taxon>
        <taxon>Eurotiomycetidae</taxon>
        <taxon>Eurotiales</taxon>
        <taxon>Trichocomaceae</taxon>
        <taxon>Talaromyces</taxon>
        <taxon>Talaromyces sect. Talaromyces</taxon>
    </lineage>
</organism>
<dbReference type="PhylomeDB" id="B8M4D9"/>
<dbReference type="EC" id="1.3.1.74" evidence="12"/>
<dbReference type="GeneID" id="8097989"/>